<dbReference type="Pfam" id="PF12118">
    <property type="entry name" value="SprA-related"/>
    <property type="match status" value="1"/>
</dbReference>
<feature type="compositionally biased region" description="Polar residues" evidence="1">
    <location>
        <begin position="29"/>
        <end position="41"/>
    </location>
</feature>
<dbReference type="InterPro" id="IPR021973">
    <property type="entry name" value="SprA-related"/>
</dbReference>
<dbReference type="AlphaFoldDB" id="A0A1I6HCY9"/>
<accession>A0A1I6HCY9</accession>
<feature type="region of interest" description="Disordered" evidence="1">
    <location>
        <begin position="189"/>
        <end position="215"/>
    </location>
</feature>
<organism evidence="2 3">
    <name type="scientific">Marinobacter daqiaonensis</name>
    <dbReference type="NCBI Taxonomy" id="650891"/>
    <lineage>
        <taxon>Bacteria</taxon>
        <taxon>Pseudomonadati</taxon>
        <taxon>Pseudomonadota</taxon>
        <taxon>Gammaproteobacteria</taxon>
        <taxon>Pseudomonadales</taxon>
        <taxon>Marinobacteraceae</taxon>
        <taxon>Marinobacter</taxon>
    </lineage>
</organism>
<dbReference type="RefSeq" id="WP_092009616.1">
    <property type="nucleotide sequence ID" value="NZ_FOYW01000001.1"/>
</dbReference>
<feature type="compositionally biased region" description="Low complexity" evidence="1">
    <location>
        <begin position="192"/>
        <end position="215"/>
    </location>
</feature>
<sequence>MIIGSPFSYTTPAPIAPASGRGVIGPASASDTRAASESISPDTARATDESVEVRGNRGEEPGSRPRNKRDAPTDQGLDEQQLRELQELKARDREVKAHEQAHQAVGGPYAGAASYTYQRGPDGNQYAVGGEVPIDISPVAGDPRATIEKMRTVRAAAMAPAQPSGQDRAVAAQAMQIMLQAQMEVARERGQAEATRAGGAGSREGAAASSAYEAVSAMSGASQSRSAFQAVA</sequence>
<evidence type="ECO:0000313" key="2">
    <source>
        <dbReference type="EMBL" id="SFR52309.1"/>
    </source>
</evidence>
<dbReference type="Proteomes" id="UP000198644">
    <property type="component" value="Unassembled WGS sequence"/>
</dbReference>
<dbReference type="EMBL" id="FOYW01000001">
    <property type="protein sequence ID" value="SFR52309.1"/>
    <property type="molecule type" value="Genomic_DNA"/>
</dbReference>
<keyword evidence="3" id="KW-1185">Reference proteome</keyword>
<gene>
    <name evidence="2" type="ORF">SAMN05216203_1116</name>
</gene>
<evidence type="ECO:0000256" key="1">
    <source>
        <dbReference type="SAM" id="MobiDB-lite"/>
    </source>
</evidence>
<feature type="compositionally biased region" description="Basic and acidic residues" evidence="1">
    <location>
        <begin position="45"/>
        <end position="72"/>
    </location>
</feature>
<reference evidence="2 3" key="1">
    <citation type="submission" date="2016-10" db="EMBL/GenBank/DDBJ databases">
        <authorList>
            <person name="de Groot N.N."/>
        </authorList>
    </citation>
    <scope>NUCLEOTIDE SEQUENCE [LARGE SCALE GENOMIC DNA]</scope>
    <source>
        <strain evidence="2 3">CGMCC 1.9167</strain>
    </source>
</reference>
<dbReference type="STRING" id="650891.SAMN05216203_1116"/>
<proteinExistence type="predicted"/>
<evidence type="ECO:0000313" key="3">
    <source>
        <dbReference type="Proteomes" id="UP000198644"/>
    </source>
</evidence>
<feature type="region of interest" description="Disordered" evidence="1">
    <location>
        <begin position="1"/>
        <end position="79"/>
    </location>
</feature>
<dbReference type="OrthoDB" id="9812722at2"/>
<protein>
    <submittedName>
        <fullName evidence="2">SprA-related family protein</fullName>
    </submittedName>
</protein>
<name>A0A1I6HCY9_9GAMM</name>